<dbReference type="GO" id="GO:0005765">
    <property type="term" value="C:lysosomal membrane"/>
    <property type="evidence" value="ECO:0007669"/>
    <property type="project" value="TreeGrafter"/>
</dbReference>
<evidence type="ECO:0000259" key="13">
    <source>
        <dbReference type="Pfam" id="PF22919"/>
    </source>
</evidence>
<name>A0A814UNK8_9BILA</name>
<comment type="caution">
    <text evidence="14">The sequence shown here is derived from an EMBL/GenBank/DDBJ whole genome shotgun (WGS) entry which is preliminary data.</text>
</comment>
<dbReference type="CDD" id="cd01134">
    <property type="entry name" value="V_A-ATPase_A"/>
    <property type="match status" value="1"/>
</dbReference>
<evidence type="ECO:0000256" key="3">
    <source>
        <dbReference type="ARBA" id="ARBA00022448"/>
    </source>
</evidence>
<evidence type="ECO:0000259" key="11">
    <source>
        <dbReference type="Pfam" id="PF02874"/>
    </source>
</evidence>
<dbReference type="GO" id="GO:0046961">
    <property type="term" value="F:proton-transporting ATPase activity, rotational mechanism"/>
    <property type="evidence" value="ECO:0007669"/>
    <property type="project" value="InterPro"/>
</dbReference>
<evidence type="ECO:0000256" key="5">
    <source>
        <dbReference type="ARBA" id="ARBA00022781"/>
    </source>
</evidence>
<dbReference type="Gene3D" id="2.40.50.100">
    <property type="match status" value="1"/>
</dbReference>
<dbReference type="EC" id="7.1.2.2" evidence="2"/>
<dbReference type="CDD" id="cd18119">
    <property type="entry name" value="ATP-synt_V_A-type_alpha_N"/>
    <property type="match status" value="1"/>
</dbReference>
<keyword evidence="8" id="KW-0406">Ion transport</keyword>
<evidence type="ECO:0000256" key="2">
    <source>
        <dbReference type="ARBA" id="ARBA00012473"/>
    </source>
</evidence>
<dbReference type="InterPro" id="IPR022878">
    <property type="entry name" value="V-ATPase_asu"/>
</dbReference>
<evidence type="ECO:0000259" key="12">
    <source>
        <dbReference type="Pfam" id="PF16886"/>
    </source>
</evidence>
<feature type="domain" description="ATPsynthase alpha/beta subunit barrel-sandwich" evidence="12">
    <location>
        <begin position="196"/>
        <end position="284"/>
    </location>
</feature>
<dbReference type="Pfam" id="PF02874">
    <property type="entry name" value="ATP-synt_ab_N"/>
    <property type="match status" value="1"/>
</dbReference>
<dbReference type="Pfam" id="PF22919">
    <property type="entry name" value="ATP-synt_VA_C"/>
    <property type="match status" value="1"/>
</dbReference>
<dbReference type="GO" id="GO:0005524">
    <property type="term" value="F:ATP binding"/>
    <property type="evidence" value="ECO:0007669"/>
    <property type="project" value="UniProtKB-KW"/>
</dbReference>
<dbReference type="Pfam" id="PF16886">
    <property type="entry name" value="ATP-synt_ab_Xtn"/>
    <property type="match status" value="1"/>
</dbReference>
<dbReference type="InterPro" id="IPR027417">
    <property type="entry name" value="P-loop_NTPase"/>
</dbReference>
<sequence length="690" mass="77203">MGSKDKLPKIADAHREALYGYVFGVSGPVVIANQMAGSAINELVRVGHEELVGEIIRLENDLATIQVYEETSGVTVGDPVLRTGKPLSVELGPGIMASIFDGIQRPLEVIYDHTKSIYIPRGINVPALNRSTSWNFNPDNRLRSIYIPRGINVPALNRSTSWNFNPDNRLRVCIQRPLEVIYDHTKSIYIPRGINVPALNRSTSWNFNPDNRLRVGSHVTGGDIFGVVPENKMIKHKIMLHPKAKGTITYIAPEGNYTLEDVVLETEFDGEKTKHTMLQIWPVRQMRPVVEKLAANHPLLTGQRVLDSLFPCVQGGTTAIPGAFGCGKTVISQSLSKFSNSDAIVYVGCGERGNEMAEVLRDFPQMKMEIDGKDVSIMERTTLVANTSNMPVAAREASIYTGITLSEYFRDMGYNVAMMADSTSRWAEALREISGRLAEMPADSGYPAYLGTRLASFYERAGRVRCIGNPEREGSVSIVGAVSPPGGDFADPVTAATLSIVQVFWGLDKKLAQRKHFPSVNWLISYSKYTRVLDDYYDKNFPEFVPLRAKCKEILQEEEDLSDIVQLVGKASLAETDKITLEVARMIKDDFLQQNGYSSYDKYCPFYKCVTMLRNMIAFYDLARHAVETTAQSEKKITWNDIRTNLADIIHQLSSMKFKDPTKDGEDKIKHDLDELNERMQAAFRDLEES</sequence>
<keyword evidence="3" id="KW-0813">Transport</keyword>
<evidence type="ECO:0000256" key="1">
    <source>
        <dbReference type="ARBA" id="ARBA00008936"/>
    </source>
</evidence>
<evidence type="ECO:0000313" key="15">
    <source>
        <dbReference type="Proteomes" id="UP000663882"/>
    </source>
</evidence>
<keyword evidence="7" id="KW-1278">Translocase</keyword>
<dbReference type="InterPro" id="IPR024034">
    <property type="entry name" value="ATPase_F1/V1_b/a_C"/>
</dbReference>
<dbReference type="EMBL" id="CAJNOO010001610">
    <property type="protein sequence ID" value="CAF1177235.1"/>
    <property type="molecule type" value="Genomic_DNA"/>
</dbReference>
<feature type="domain" description="ATPase F1/V1/A1 complex alpha/beta subunit N-terminal" evidence="11">
    <location>
        <begin position="23"/>
        <end position="84"/>
    </location>
</feature>
<dbReference type="SUPFAM" id="SSF47917">
    <property type="entry name" value="C-terminal domain of alpha and beta subunits of F1 ATP synthase"/>
    <property type="match status" value="1"/>
</dbReference>
<evidence type="ECO:0000313" key="14">
    <source>
        <dbReference type="EMBL" id="CAF1177235.1"/>
    </source>
</evidence>
<protein>
    <recommendedName>
        <fullName evidence="2">H(+)-transporting two-sector ATPase</fullName>
        <ecNumber evidence="2">7.1.2.2</ecNumber>
    </recommendedName>
</protein>
<dbReference type="PANTHER" id="PTHR43607:SF1">
    <property type="entry name" value="H(+)-TRANSPORTING TWO-SECTOR ATPASE"/>
    <property type="match status" value="1"/>
</dbReference>
<dbReference type="InterPro" id="IPR020003">
    <property type="entry name" value="ATPase_a/bsu_AS"/>
</dbReference>
<dbReference type="Gene3D" id="3.40.50.300">
    <property type="entry name" value="P-loop containing nucleotide triphosphate hydrolases"/>
    <property type="match status" value="2"/>
</dbReference>
<reference evidence="14" key="1">
    <citation type="submission" date="2021-02" db="EMBL/GenBank/DDBJ databases">
        <authorList>
            <person name="Nowell W R."/>
        </authorList>
    </citation>
    <scope>NUCLEOTIDE SEQUENCE</scope>
</reference>
<dbReference type="InterPro" id="IPR005725">
    <property type="entry name" value="ATPase_V1-cplx_asu"/>
</dbReference>
<dbReference type="Gene3D" id="2.40.30.20">
    <property type="match status" value="1"/>
</dbReference>
<dbReference type="SUPFAM" id="SSF50615">
    <property type="entry name" value="N-terminal domain of alpha and beta subunits of F1 ATP synthase"/>
    <property type="match status" value="1"/>
</dbReference>
<dbReference type="InterPro" id="IPR023366">
    <property type="entry name" value="ATP_synth_asu-like_sf"/>
</dbReference>
<dbReference type="CDD" id="cd18111">
    <property type="entry name" value="ATP-synt_V_A-type_alpha_C"/>
    <property type="match status" value="1"/>
</dbReference>
<accession>A0A814UNK8</accession>
<dbReference type="AlphaFoldDB" id="A0A814UNK8"/>
<dbReference type="GO" id="GO:0033180">
    <property type="term" value="C:proton-transporting V-type ATPase, V1 domain"/>
    <property type="evidence" value="ECO:0007669"/>
    <property type="project" value="InterPro"/>
</dbReference>
<dbReference type="SUPFAM" id="SSF52540">
    <property type="entry name" value="P-loop containing nucleoside triphosphate hydrolases"/>
    <property type="match status" value="1"/>
</dbReference>
<dbReference type="HAMAP" id="MF_00309">
    <property type="entry name" value="ATP_synth_A_arch"/>
    <property type="match status" value="1"/>
</dbReference>
<dbReference type="Gene3D" id="1.10.1140.10">
    <property type="entry name" value="Bovine Mitochondrial F1-atpase, Atp Synthase Beta Chain, Chain D, domain 3"/>
    <property type="match status" value="1"/>
</dbReference>
<dbReference type="InterPro" id="IPR000194">
    <property type="entry name" value="ATPase_F1/V1/A1_a/bsu_nucl-bd"/>
</dbReference>
<keyword evidence="6" id="KW-0067">ATP-binding</keyword>
<evidence type="ECO:0000256" key="9">
    <source>
        <dbReference type="ARBA" id="ARBA00048383"/>
    </source>
</evidence>
<dbReference type="PANTHER" id="PTHR43607">
    <property type="entry name" value="V-TYPE PROTON ATPASE CATALYTIC SUBUNIT A"/>
    <property type="match status" value="1"/>
</dbReference>
<dbReference type="InterPro" id="IPR036121">
    <property type="entry name" value="ATPase_F1/V1/A1_a/bsu_N_sf"/>
</dbReference>
<organism evidence="14 15">
    <name type="scientific">Rotaria sordida</name>
    <dbReference type="NCBI Taxonomy" id="392033"/>
    <lineage>
        <taxon>Eukaryota</taxon>
        <taxon>Metazoa</taxon>
        <taxon>Spiralia</taxon>
        <taxon>Gnathifera</taxon>
        <taxon>Rotifera</taxon>
        <taxon>Eurotatoria</taxon>
        <taxon>Bdelloidea</taxon>
        <taxon>Philodinida</taxon>
        <taxon>Philodinidae</taxon>
        <taxon>Rotaria</taxon>
    </lineage>
</organism>
<dbReference type="FunFam" id="2.40.30.20:FF:000002">
    <property type="entry name" value="V-type proton ATPase catalytic subunit A"/>
    <property type="match status" value="1"/>
</dbReference>
<dbReference type="GO" id="GO:0016887">
    <property type="term" value="F:ATP hydrolysis activity"/>
    <property type="evidence" value="ECO:0007669"/>
    <property type="project" value="InterPro"/>
</dbReference>
<keyword evidence="4" id="KW-0547">Nucleotide-binding</keyword>
<dbReference type="PROSITE" id="PS00152">
    <property type="entry name" value="ATPASE_ALPHA_BETA"/>
    <property type="match status" value="1"/>
</dbReference>
<dbReference type="FunFam" id="2.40.50.100:FF:000008">
    <property type="entry name" value="V-type proton ATPase catalytic subunit A"/>
    <property type="match status" value="1"/>
</dbReference>
<dbReference type="InterPro" id="IPR055190">
    <property type="entry name" value="ATP-synt_VA_C"/>
</dbReference>
<feature type="domain" description="ATPase F1/V1/A1 complex alpha/beta subunit nucleotide-binding" evidence="10">
    <location>
        <begin position="302"/>
        <end position="527"/>
    </location>
</feature>
<dbReference type="OrthoDB" id="1676488at2759"/>
<evidence type="ECO:0000256" key="8">
    <source>
        <dbReference type="ARBA" id="ARBA00023065"/>
    </source>
</evidence>
<comment type="catalytic activity">
    <reaction evidence="9">
        <text>ATP + H2O + 4 H(+)(in) = ADP + phosphate + 5 H(+)(out)</text>
        <dbReference type="Rhea" id="RHEA:57720"/>
        <dbReference type="ChEBI" id="CHEBI:15377"/>
        <dbReference type="ChEBI" id="CHEBI:15378"/>
        <dbReference type="ChEBI" id="CHEBI:30616"/>
        <dbReference type="ChEBI" id="CHEBI:43474"/>
        <dbReference type="ChEBI" id="CHEBI:456216"/>
        <dbReference type="EC" id="7.1.2.2"/>
    </reaction>
</comment>
<proteinExistence type="inferred from homology"/>
<dbReference type="Pfam" id="PF00006">
    <property type="entry name" value="ATP-synt_ab"/>
    <property type="match status" value="1"/>
</dbReference>
<evidence type="ECO:0000256" key="6">
    <source>
        <dbReference type="ARBA" id="ARBA00022840"/>
    </source>
</evidence>
<comment type="similarity">
    <text evidence="1">Belongs to the ATPase alpha/beta chains family.</text>
</comment>
<gene>
    <name evidence="14" type="ORF">RFH988_LOCUS23302</name>
</gene>
<dbReference type="NCBIfam" id="TIGR01042">
    <property type="entry name" value="V-ATPase_V1_A"/>
    <property type="match status" value="1"/>
</dbReference>
<dbReference type="InterPro" id="IPR004100">
    <property type="entry name" value="ATPase_F1/V1/A1_a/bsu_N"/>
</dbReference>
<dbReference type="FunFam" id="1.10.1140.10:FF:000002">
    <property type="entry name" value="V-type proton ATPase catalytic subunit A"/>
    <property type="match status" value="1"/>
</dbReference>
<evidence type="ECO:0000259" key="10">
    <source>
        <dbReference type="Pfam" id="PF00006"/>
    </source>
</evidence>
<dbReference type="Proteomes" id="UP000663882">
    <property type="component" value="Unassembled WGS sequence"/>
</dbReference>
<dbReference type="FunFam" id="3.40.50.300:FF:000052">
    <property type="entry name" value="V-type proton ATPase catalytic subunit A"/>
    <property type="match status" value="1"/>
</dbReference>
<evidence type="ECO:0000256" key="7">
    <source>
        <dbReference type="ARBA" id="ARBA00022967"/>
    </source>
</evidence>
<keyword evidence="5" id="KW-0375">Hydrogen ion transport</keyword>
<dbReference type="NCBIfam" id="NF003220">
    <property type="entry name" value="PRK04192.1"/>
    <property type="match status" value="1"/>
</dbReference>
<dbReference type="GO" id="GO:0046034">
    <property type="term" value="P:ATP metabolic process"/>
    <property type="evidence" value="ECO:0007669"/>
    <property type="project" value="InterPro"/>
</dbReference>
<feature type="domain" description="ATP synthase A/B type C-terminal" evidence="13">
    <location>
        <begin position="535"/>
        <end position="635"/>
    </location>
</feature>
<evidence type="ECO:0000256" key="4">
    <source>
        <dbReference type="ARBA" id="ARBA00022741"/>
    </source>
</evidence>
<dbReference type="InterPro" id="IPR031686">
    <property type="entry name" value="ATP-synth_a_Xtn"/>
</dbReference>